<dbReference type="STRING" id="861298.SAMN04488136_1147"/>
<dbReference type="InterPro" id="IPR031726">
    <property type="entry name" value="PglL_A"/>
</dbReference>
<feature type="transmembrane region" description="Helical" evidence="5">
    <location>
        <begin position="259"/>
        <end position="280"/>
    </location>
</feature>
<dbReference type="PANTHER" id="PTHR37422:SF21">
    <property type="entry name" value="EXOQ-LIKE PROTEIN"/>
    <property type="match status" value="1"/>
</dbReference>
<gene>
    <name evidence="9" type="ORF">SAMN04488136_1147</name>
</gene>
<dbReference type="RefSeq" id="WP_093274294.1">
    <property type="nucleotide sequence ID" value="NZ_FNDD01000014.1"/>
</dbReference>
<feature type="transmembrane region" description="Helical" evidence="5">
    <location>
        <begin position="137"/>
        <end position="159"/>
    </location>
</feature>
<feature type="transmembrane region" description="Helical" evidence="5">
    <location>
        <begin position="212"/>
        <end position="230"/>
    </location>
</feature>
<feature type="transmembrane region" description="Helical" evidence="5">
    <location>
        <begin position="448"/>
        <end position="468"/>
    </location>
</feature>
<evidence type="ECO:0000256" key="2">
    <source>
        <dbReference type="ARBA" id="ARBA00022692"/>
    </source>
</evidence>
<evidence type="ECO:0000256" key="3">
    <source>
        <dbReference type="ARBA" id="ARBA00022989"/>
    </source>
</evidence>
<sequence>MATLHVNGTQLEPQAPRIPLNRRFIFSLGVVFVIAMHFFMPNPGGSGLALSFNATTWLALSFSLAIGLYQTGTNRKIYYSKLTLGLLLCCILMTVPVFSPASSLNLVSDRLIGLWAGFLLFVILQQFQFTIQHRLRLLWFVLIAVCIEAAIGYGEYFWLKPGNLFGYDTQINRPYGIFQQPNVMASFLATGLVISGYLLARYPIKYRRRVSIISLLYCIPLLTVPLLVVLASRTGWLAAALSSALLLPYLYRFSTAKRFYGWVLSLLLGVIAGIWIASVMGKGESLIDKTDLDSPRSYTFPQTLDMVIEKPFTGYGYGKFESQYILYTARQHQLNPSYPPGLPAMDHPHNELLLWAVEGGILPALAIVLAALIVLSRIYTDKKGTRLAMFAMFVPIVLHSQLEYPFYHSAIHWITFVILLYWVDQRVARYKQVSFSKLTKSVLRISSLVLPIVTSFYMLTSLHTNYILTKFERTQPKAPEILDKVTNPLVWKDRFDWDIYSTYLKLGLYNDDPQLIAPYIEWSLRIIKQKPRPAFYNNLILAYEGLGDDSRAKQTRNEAQYLFPTHQFASLSELSQAASDAALSKPETLPEALIPQALDSYK</sequence>
<reference evidence="9 10" key="1">
    <citation type="submission" date="2016-10" db="EMBL/GenBank/DDBJ databases">
        <authorList>
            <person name="de Groot N.N."/>
        </authorList>
    </citation>
    <scope>NUCLEOTIDE SEQUENCE [LARGE SCALE GENOMIC DNA]</scope>
    <source>
        <strain evidence="9 10">CGMCC 1.10228</strain>
    </source>
</reference>
<comment type="subcellular location">
    <subcellularLocation>
        <location evidence="1">Membrane</location>
        <topology evidence="1">Multi-pass membrane protein</topology>
    </subcellularLocation>
</comment>
<feature type="transmembrane region" description="Helical" evidence="5">
    <location>
        <begin position="387"/>
        <end position="404"/>
    </location>
</feature>
<keyword evidence="10" id="KW-1185">Reference proteome</keyword>
<dbReference type="Pfam" id="PF04932">
    <property type="entry name" value="Wzy_C"/>
    <property type="match status" value="1"/>
</dbReference>
<organism evidence="9 10">
    <name type="scientific">Vibrio xiamenensis</name>
    <dbReference type="NCBI Taxonomy" id="861298"/>
    <lineage>
        <taxon>Bacteria</taxon>
        <taxon>Pseudomonadati</taxon>
        <taxon>Pseudomonadota</taxon>
        <taxon>Gammaproteobacteria</taxon>
        <taxon>Vibrionales</taxon>
        <taxon>Vibrionaceae</taxon>
        <taxon>Vibrio</taxon>
    </lineage>
</organism>
<feature type="transmembrane region" description="Helical" evidence="5">
    <location>
        <begin position="236"/>
        <end position="252"/>
    </location>
</feature>
<accession>A0A1G8BR87</accession>
<dbReference type="OrthoDB" id="5596698at2"/>
<evidence type="ECO:0000256" key="5">
    <source>
        <dbReference type="SAM" id="Phobius"/>
    </source>
</evidence>
<keyword evidence="3 5" id="KW-1133">Transmembrane helix</keyword>
<keyword evidence="4 5" id="KW-0472">Membrane</keyword>
<dbReference type="Proteomes" id="UP000198854">
    <property type="component" value="Unassembled WGS sequence"/>
</dbReference>
<feature type="domain" description="Virulence factor membrane-bound polymerase C-terminal" evidence="7">
    <location>
        <begin position="388"/>
        <end position="570"/>
    </location>
</feature>
<feature type="domain" description="Protein glycosylation ligase" evidence="8">
    <location>
        <begin position="174"/>
        <end position="199"/>
    </location>
</feature>
<proteinExistence type="predicted"/>
<dbReference type="AlphaFoldDB" id="A0A1G8BR87"/>
<evidence type="ECO:0000313" key="10">
    <source>
        <dbReference type="Proteomes" id="UP000198854"/>
    </source>
</evidence>
<dbReference type="GO" id="GO:0016020">
    <property type="term" value="C:membrane"/>
    <property type="evidence" value="ECO:0007669"/>
    <property type="project" value="UniProtKB-SubCell"/>
</dbReference>
<feature type="transmembrane region" description="Helical" evidence="5">
    <location>
        <begin position="81"/>
        <end position="99"/>
    </location>
</feature>
<evidence type="ECO:0000259" key="7">
    <source>
        <dbReference type="Pfam" id="PF11846"/>
    </source>
</evidence>
<feature type="transmembrane region" description="Helical" evidence="5">
    <location>
        <begin position="24"/>
        <end position="40"/>
    </location>
</feature>
<feature type="transmembrane region" description="Helical" evidence="5">
    <location>
        <begin position="183"/>
        <end position="200"/>
    </location>
</feature>
<evidence type="ECO:0000256" key="4">
    <source>
        <dbReference type="ARBA" id="ARBA00023136"/>
    </source>
</evidence>
<evidence type="ECO:0000259" key="6">
    <source>
        <dbReference type="Pfam" id="PF04932"/>
    </source>
</evidence>
<dbReference type="InterPro" id="IPR007016">
    <property type="entry name" value="O-antigen_ligase-rel_domated"/>
</dbReference>
<dbReference type="Pfam" id="PF11846">
    <property type="entry name" value="Wzy_C_2"/>
    <property type="match status" value="1"/>
</dbReference>
<dbReference type="InterPro" id="IPR051533">
    <property type="entry name" value="WaaL-like"/>
</dbReference>
<evidence type="ECO:0000256" key="1">
    <source>
        <dbReference type="ARBA" id="ARBA00004141"/>
    </source>
</evidence>
<dbReference type="Pfam" id="PF15864">
    <property type="entry name" value="PglL_A"/>
    <property type="match status" value="1"/>
</dbReference>
<dbReference type="EMBL" id="FNDD01000014">
    <property type="protein sequence ID" value="SDH35634.1"/>
    <property type="molecule type" value="Genomic_DNA"/>
</dbReference>
<dbReference type="PANTHER" id="PTHR37422">
    <property type="entry name" value="TEICHURONIC ACID BIOSYNTHESIS PROTEIN TUAE"/>
    <property type="match status" value="1"/>
</dbReference>
<feature type="transmembrane region" description="Helical" evidence="5">
    <location>
        <begin position="352"/>
        <end position="375"/>
    </location>
</feature>
<feature type="transmembrane region" description="Helical" evidence="5">
    <location>
        <begin position="46"/>
        <end position="69"/>
    </location>
</feature>
<protein>
    <submittedName>
        <fullName evidence="9">O-antigen polymerase</fullName>
    </submittedName>
</protein>
<name>A0A1G8BR87_9VIBR</name>
<evidence type="ECO:0000259" key="8">
    <source>
        <dbReference type="Pfam" id="PF15864"/>
    </source>
</evidence>
<feature type="domain" description="O-antigen ligase-related" evidence="6">
    <location>
        <begin position="224"/>
        <end position="365"/>
    </location>
</feature>
<evidence type="ECO:0000313" key="9">
    <source>
        <dbReference type="EMBL" id="SDH35634.1"/>
    </source>
</evidence>
<feature type="transmembrane region" description="Helical" evidence="5">
    <location>
        <begin position="410"/>
        <end position="427"/>
    </location>
</feature>
<dbReference type="InterPro" id="IPR021797">
    <property type="entry name" value="Wzy_C_2"/>
</dbReference>
<feature type="transmembrane region" description="Helical" evidence="5">
    <location>
        <begin position="111"/>
        <end position="130"/>
    </location>
</feature>
<keyword evidence="2 5" id="KW-0812">Transmembrane</keyword>